<reference evidence="4" key="1">
    <citation type="journal article" date="2020" name="Stud. Mycol.">
        <title>101 Dothideomycetes genomes: a test case for predicting lifestyles and emergence of pathogens.</title>
        <authorList>
            <person name="Haridas S."/>
            <person name="Albert R."/>
            <person name="Binder M."/>
            <person name="Bloem J."/>
            <person name="Labutti K."/>
            <person name="Salamov A."/>
            <person name="Andreopoulos B."/>
            <person name="Baker S."/>
            <person name="Barry K."/>
            <person name="Bills G."/>
            <person name="Bluhm B."/>
            <person name="Cannon C."/>
            <person name="Castanera R."/>
            <person name="Culley D."/>
            <person name="Daum C."/>
            <person name="Ezra D."/>
            <person name="Gonzalez J."/>
            <person name="Henrissat B."/>
            <person name="Kuo A."/>
            <person name="Liang C."/>
            <person name="Lipzen A."/>
            <person name="Lutzoni F."/>
            <person name="Magnuson J."/>
            <person name="Mondo S."/>
            <person name="Nolan M."/>
            <person name="Ohm R."/>
            <person name="Pangilinan J."/>
            <person name="Park H.-J."/>
            <person name="Ramirez L."/>
            <person name="Alfaro M."/>
            <person name="Sun H."/>
            <person name="Tritt A."/>
            <person name="Yoshinaga Y."/>
            <person name="Zwiers L.-H."/>
            <person name="Turgeon B."/>
            <person name="Goodwin S."/>
            <person name="Spatafora J."/>
            <person name="Crous P."/>
            <person name="Grigoriev I."/>
        </authorList>
    </citation>
    <scope>NUCLEOTIDE SEQUENCE</scope>
    <source>
        <strain evidence="4">CBS 269.34</strain>
    </source>
</reference>
<feature type="domain" description="DUF6594" evidence="3">
    <location>
        <begin position="64"/>
        <end position="349"/>
    </location>
</feature>
<keyword evidence="5" id="KW-1185">Reference proteome</keyword>
<organism evidence="4 5">
    <name type="scientific">Lophium mytilinum</name>
    <dbReference type="NCBI Taxonomy" id="390894"/>
    <lineage>
        <taxon>Eukaryota</taxon>
        <taxon>Fungi</taxon>
        <taxon>Dikarya</taxon>
        <taxon>Ascomycota</taxon>
        <taxon>Pezizomycotina</taxon>
        <taxon>Dothideomycetes</taxon>
        <taxon>Pleosporomycetidae</taxon>
        <taxon>Mytilinidiales</taxon>
        <taxon>Mytilinidiaceae</taxon>
        <taxon>Lophium</taxon>
    </lineage>
</organism>
<evidence type="ECO:0000313" key="5">
    <source>
        <dbReference type="Proteomes" id="UP000799750"/>
    </source>
</evidence>
<evidence type="ECO:0000256" key="2">
    <source>
        <dbReference type="SAM" id="Phobius"/>
    </source>
</evidence>
<dbReference type="PANTHER" id="PTHR34502">
    <property type="entry name" value="DUF6594 DOMAIN-CONTAINING PROTEIN-RELATED"/>
    <property type="match status" value="1"/>
</dbReference>
<feature type="transmembrane region" description="Helical" evidence="2">
    <location>
        <begin position="312"/>
        <end position="331"/>
    </location>
</feature>
<keyword evidence="2" id="KW-0812">Transmembrane</keyword>
<evidence type="ECO:0000313" key="4">
    <source>
        <dbReference type="EMBL" id="KAF2498753.1"/>
    </source>
</evidence>
<dbReference type="PANTHER" id="PTHR34502:SF5">
    <property type="entry name" value="DUF6594 DOMAIN-CONTAINING PROTEIN"/>
    <property type="match status" value="1"/>
</dbReference>
<sequence length="368" mass="40442">MLTTLTHPPCAPAQPTESPFIIQIDDSTDEKSDVSSTPSHTSIDAPPGPTSARYTPADELVAGYPRLAGFMSLAPETVILRRFTALNIQNLLYLQAELKHLEFELRAQEKLDAQTEKGKRRMYARDWFWLSVSEEDEDGRQWGIVRRMRGVLKEYNEALLQQQSLAKLQLPSKSALRTLQDWLARPTGGQYSLIGRDCRIWGYRFTTTDQARDLIAPLANIEDRFSATLVSYLLLPFRLLRAVIPAPSFKPKTTTTTSKSLPFLRESVLEAQLQRCSVICRVTAVVTAVAASLLPVVSVVILYSLSSMKARLGVMAGFDTLFAFLLAGCATVRRGEVFAATAAFAAVQVVFIGTSGSGNGNGTGMSSE</sequence>
<dbReference type="EMBL" id="MU004185">
    <property type="protein sequence ID" value="KAF2498753.1"/>
    <property type="molecule type" value="Genomic_DNA"/>
</dbReference>
<feature type="transmembrane region" description="Helical" evidence="2">
    <location>
        <begin position="337"/>
        <end position="356"/>
    </location>
</feature>
<keyword evidence="2" id="KW-1133">Transmembrane helix</keyword>
<proteinExistence type="predicted"/>
<protein>
    <recommendedName>
        <fullName evidence="3">DUF6594 domain-containing protein</fullName>
    </recommendedName>
</protein>
<dbReference type="InterPro" id="IPR046529">
    <property type="entry name" value="DUF6594"/>
</dbReference>
<dbReference type="Proteomes" id="UP000799750">
    <property type="component" value="Unassembled WGS sequence"/>
</dbReference>
<gene>
    <name evidence="4" type="ORF">BU16DRAFT_524817</name>
</gene>
<keyword evidence="2" id="KW-0472">Membrane</keyword>
<dbReference type="AlphaFoldDB" id="A0A6A6R4Q7"/>
<dbReference type="Pfam" id="PF20237">
    <property type="entry name" value="DUF6594"/>
    <property type="match status" value="1"/>
</dbReference>
<evidence type="ECO:0000256" key="1">
    <source>
        <dbReference type="SAM" id="MobiDB-lite"/>
    </source>
</evidence>
<feature type="region of interest" description="Disordered" evidence="1">
    <location>
        <begin position="27"/>
        <end position="54"/>
    </location>
</feature>
<accession>A0A6A6R4Q7</accession>
<dbReference type="OrthoDB" id="3940729at2759"/>
<name>A0A6A6R4Q7_9PEZI</name>
<evidence type="ECO:0000259" key="3">
    <source>
        <dbReference type="Pfam" id="PF20237"/>
    </source>
</evidence>
<feature type="transmembrane region" description="Helical" evidence="2">
    <location>
        <begin position="282"/>
        <end position="305"/>
    </location>
</feature>